<dbReference type="Proteomes" id="UP001589798">
    <property type="component" value="Unassembled WGS sequence"/>
</dbReference>
<dbReference type="PROSITE" id="PS00742">
    <property type="entry name" value="PEP_ENZYMES_2"/>
    <property type="match status" value="1"/>
</dbReference>
<reference evidence="16 17" key="1">
    <citation type="submission" date="2024-09" db="EMBL/GenBank/DDBJ databases">
        <authorList>
            <person name="Sun Q."/>
            <person name="Mori K."/>
        </authorList>
    </citation>
    <scope>NUCLEOTIDE SEQUENCE [LARGE SCALE GENOMIC DNA]</scope>
    <source>
        <strain evidence="16 17">CCM 7706</strain>
    </source>
</reference>
<dbReference type="Gene3D" id="1.10.189.10">
    <property type="entry name" value="Pyruvate Phosphate Dikinase, domain 2"/>
    <property type="match status" value="1"/>
</dbReference>
<proteinExistence type="inferred from homology"/>
<dbReference type="GO" id="GO:0050242">
    <property type="term" value="F:pyruvate, phosphate dikinase activity"/>
    <property type="evidence" value="ECO:0007669"/>
    <property type="project" value="UniProtKB-EC"/>
</dbReference>
<dbReference type="PIRSF" id="PIRSF000853">
    <property type="entry name" value="PPDK"/>
    <property type="match status" value="1"/>
</dbReference>
<evidence type="ECO:0000256" key="3">
    <source>
        <dbReference type="ARBA" id="ARBA00007837"/>
    </source>
</evidence>
<dbReference type="Gene3D" id="3.30.470.20">
    <property type="entry name" value="ATP-grasp fold, B domain"/>
    <property type="match status" value="1"/>
</dbReference>
<dbReference type="InterPro" id="IPR018274">
    <property type="entry name" value="PEP_util_AS"/>
</dbReference>
<keyword evidence="11" id="KW-0460">Magnesium</keyword>
<evidence type="ECO:0000256" key="12">
    <source>
        <dbReference type="PIRNR" id="PIRNR000853"/>
    </source>
</evidence>
<accession>A0ABV6CRU2</accession>
<comment type="catalytic activity">
    <reaction evidence="12">
        <text>pyruvate + phosphate + ATP = phosphoenolpyruvate + AMP + diphosphate + H(+)</text>
        <dbReference type="Rhea" id="RHEA:10756"/>
        <dbReference type="ChEBI" id="CHEBI:15361"/>
        <dbReference type="ChEBI" id="CHEBI:15378"/>
        <dbReference type="ChEBI" id="CHEBI:30616"/>
        <dbReference type="ChEBI" id="CHEBI:33019"/>
        <dbReference type="ChEBI" id="CHEBI:43474"/>
        <dbReference type="ChEBI" id="CHEBI:58702"/>
        <dbReference type="ChEBI" id="CHEBI:456215"/>
        <dbReference type="EC" id="2.7.9.1"/>
    </reaction>
</comment>
<keyword evidence="17" id="KW-1185">Reference proteome</keyword>
<dbReference type="RefSeq" id="WP_379486016.1">
    <property type="nucleotide sequence ID" value="NZ_JBHLWK010000006.1"/>
</dbReference>
<organism evidence="16 17">
    <name type="scientific">Novosphingobium soli</name>
    <dbReference type="NCBI Taxonomy" id="574956"/>
    <lineage>
        <taxon>Bacteria</taxon>
        <taxon>Pseudomonadati</taxon>
        <taxon>Pseudomonadota</taxon>
        <taxon>Alphaproteobacteria</taxon>
        <taxon>Sphingomonadales</taxon>
        <taxon>Sphingomonadaceae</taxon>
        <taxon>Novosphingobium</taxon>
    </lineage>
</organism>
<feature type="domain" description="Pyruvate phosphate dikinase AMP/ATP-binding" evidence="14">
    <location>
        <begin position="65"/>
        <end position="304"/>
    </location>
</feature>
<dbReference type="SUPFAM" id="SSF51621">
    <property type="entry name" value="Phosphoenolpyruvate/pyruvate domain"/>
    <property type="match status" value="1"/>
</dbReference>
<dbReference type="InterPro" id="IPR010121">
    <property type="entry name" value="Pyruvate_phosphate_dikinase"/>
</dbReference>
<dbReference type="PANTHER" id="PTHR22931">
    <property type="entry name" value="PHOSPHOENOLPYRUVATE DIKINASE-RELATED"/>
    <property type="match status" value="1"/>
</dbReference>
<comment type="caution">
    <text evidence="16">The sequence shown here is derived from an EMBL/GenBank/DDBJ whole genome shotgun (WGS) entry which is preliminary data.</text>
</comment>
<gene>
    <name evidence="16" type="primary">ppdK</name>
    <name evidence="16" type="ORF">ACFFJC_02580</name>
</gene>
<dbReference type="PROSITE" id="PS00370">
    <property type="entry name" value="PEP_ENZYMES_PHOS_SITE"/>
    <property type="match status" value="1"/>
</dbReference>
<dbReference type="InterPro" id="IPR023151">
    <property type="entry name" value="PEP_util_CS"/>
</dbReference>
<evidence type="ECO:0000256" key="7">
    <source>
        <dbReference type="ARBA" id="ARBA00022723"/>
    </source>
</evidence>
<dbReference type="Gene3D" id="3.30.1490.20">
    <property type="entry name" value="ATP-grasp fold, A domain"/>
    <property type="match status" value="1"/>
</dbReference>
<keyword evidence="8" id="KW-0547">Nucleotide-binding</keyword>
<evidence type="ECO:0000259" key="14">
    <source>
        <dbReference type="Pfam" id="PF01326"/>
    </source>
</evidence>
<dbReference type="EMBL" id="JBHLWK010000006">
    <property type="protein sequence ID" value="MFC0203152.1"/>
    <property type="molecule type" value="Genomic_DNA"/>
</dbReference>
<protein>
    <recommendedName>
        <fullName evidence="5 12">Pyruvate, phosphate dikinase</fullName>
        <ecNumber evidence="4 12">2.7.9.1</ecNumber>
    </recommendedName>
</protein>
<dbReference type="PANTHER" id="PTHR22931:SF9">
    <property type="entry name" value="PYRUVATE, PHOSPHATE DIKINASE 1, CHLOROPLASTIC"/>
    <property type="match status" value="1"/>
</dbReference>
<dbReference type="InterPro" id="IPR036637">
    <property type="entry name" value="Phosphohistidine_dom_sf"/>
</dbReference>
<dbReference type="Gene3D" id="3.50.30.10">
    <property type="entry name" value="Phosphohistidine domain"/>
    <property type="match status" value="1"/>
</dbReference>
<keyword evidence="16" id="KW-0670">Pyruvate</keyword>
<dbReference type="InterPro" id="IPR008279">
    <property type="entry name" value="PEP-util_enz_mobile_dom"/>
</dbReference>
<comment type="similarity">
    <text evidence="3 12">Belongs to the PEP-utilizing enzyme family.</text>
</comment>
<evidence type="ECO:0000313" key="17">
    <source>
        <dbReference type="Proteomes" id="UP001589798"/>
    </source>
</evidence>
<dbReference type="Pfam" id="PF02896">
    <property type="entry name" value="PEP-utilizers_C"/>
    <property type="match status" value="1"/>
</dbReference>
<dbReference type="InterPro" id="IPR015813">
    <property type="entry name" value="Pyrv/PenolPyrv_kinase-like_dom"/>
</dbReference>
<sequence>MDRQVYTFGGGVKHDDPRAKDKVITGGKGANLAEMAGIGLPVPPGFTITTEECVKYLAEGGDFSDQLRADVAEALTHIETTVGKTFGNPADPLLVSVRSGARVSMPGMMDTVLNLGLNDETVEGLAATSGDDRFAWDSYRRFVQMYSDVVLGVEHHLFEEALEIAKEDNGYLNDVEMSADDWRRIVKEYKGIVSAELGREFPQDVHEQLWGAIQAVFDSWDSDRAKVYRRLNDIPGDWGTAVNVQAMVFGNMGDTSATGVAFTRDPATGEKAYYGEWLVNAQGEDVVAGIRTPQYLTRAARERAGAKPLSMEEAMPEAYAELAAVFELLEKHYRDMQDIEFTVQQNKLWMLQTRSGKRTAKAALKMAVDMVEEGLIDEATAIKRVDPMALDQLLHPTLDPKAPRDVLGKGLPASPGAASGVIVLDADTAEKRAEMGEAVVLVRVETSPEDIHGMHAAKGILTARGGMTSHAAVVARGMGRPCVSGASGLSIDMKSRTLRMGTRELKEGDLITLDGATGEIMAGEVPTIEPELAGDFATLMEWADRHRRMKVRTNAETPADCRMARQFGAEGIGLCRTEHMFFDAGRISAVRQMILAEDEAGRRAALAKLLPEQRADFQAIFEVMAGLPVTIRLLDPPLHEFLPHGDAEFAELSETIGIGVDTLKRRADELHEFNPMLGHRGCRLGITFPEIYEMQARAIFEAACDVAAASGEAIVPEVMIPLVATRRELQILKKVVDDAAAKVFAEQGRTLDYLVGTMIELPRAALMAGEIAEEAKFFSFGTNDLTQTTLGVSRDDAARFLSPYVEKGIYPRDPFVSLDIEGVGQLVQLGAERGRATYAGIKLGICGEHGGDPASIAFCETVGLDYVSASPYRVPIARLAAAQAALA</sequence>
<evidence type="ECO:0000256" key="1">
    <source>
        <dbReference type="ARBA" id="ARBA00001946"/>
    </source>
</evidence>
<keyword evidence="10" id="KW-0067">ATP-binding</keyword>
<name>A0ABV6CRU2_9SPHN</name>
<dbReference type="InterPro" id="IPR040442">
    <property type="entry name" value="Pyrv_kinase-like_dom_sf"/>
</dbReference>
<evidence type="ECO:0000256" key="4">
    <source>
        <dbReference type="ARBA" id="ARBA00011994"/>
    </source>
</evidence>
<comment type="cofactor">
    <cofactor evidence="1 12">
        <name>Mg(2+)</name>
        <dbReference type="ChEBI" id="CHEBI:18420"/>
    </cofactor>
</comment>
<keyword evidence="7" id="KW-0479">Metal-binding</keyword>
<dbReference type="NCBIfam" id="NF004531">
    <property type="entry name" value="PRK05878.1"/>
    <property type="match status" value="1"/>
</dbReference>
<evidence type="ECO:0000256" key="5">
    <source>
        <dbReference type="ARBA" id="ARBA00020138"/>
    </source>
</evidence>
<evidence type="ECO:0000256" key="10">
    <source>
        <dbReference type="ARBA" id="ARBA00022840"/>
    </source>
</evidence>
<keyword evidence="9" id="KW-0418">Kinase</keyword>
<comment type="function">
    <text evidence="2">Catalyzes the reversible phosphorylation of pyruvate and phosphate.</text>
</comment>
<dbReference type="NCBIfam" id="TIGR01828">
    <property type="entry name" value="pyru_phos_dikin"/>
    <property type="match status" value="1"/>
</dbReference>
<evidence type="ECO:0000313" key="16">
    <source>
        <dbReference type="EMBL" id="MFC0203152.1"/>
    </source>
</evidence>
<dbReference type="SUPFAM" id="SSF52009">
    <property type="entry name" value="Phosphohistidine domain"/>
    <property type="match status" value="1"/>
</dbReference>
<dbReference type="InterPro" id="IPR000121">
    <property type="entry name" value="PEP_util_C"/>
</dbReference>
<dbReference type="Pfam" id="PF01326">
    <property type="entry name" value="PPDK_N"/>
    <property type="match status" value="3"/>
</dbReference>
<dbReference type="EC" id="2.7.9.1" evidence="4 12"/>
<evidence type="ECO:0000259" key="13">
    <source>
        <dbReference type="Pfam" id="PF00391"/>
    </source>
</evidence>
<dbReference type="Pfam" id="PF00391">
    <property type="entry name" value="PEP-utilizers"/>
    <property type="match status" value="1"/>
</dbReference>
<evidence type="ECO:0000256" key="11">
    <source>
        <dbReference type="ARBA" id="ARBA00022842"/>
    </source>
</evidence>
<dbReference type="InterPro" id="IPR013815">
    <property type="entry name" value="ATP_grasp_subdomain_1"/>
</dbReference>
<evidence type="ECO:0000256" key="9">
    <source>
        <dbReference type="ARBA" id="ARBA00022777"/>
    </source>
</evidence>
<evidence type="ECO:0000256" key="8">
    <source>
        <dbReference type="ARBA" id="ARBA00022741"/>
    </source>
</evidence>
<feature type="domain" description="PEP-utilising enzyme C-terminal" evidence="15">
    <location>
        <begin position="533"/>
        <end position="884"/>
    </location>
</feature>
<evidence type="ECO:0000256" key="2">
    <source>
        <dbReference type="ARBA" id="ARBA00003144"/>
    </source>
</evidence>
<keyword evidence="6 16" id="KW-0808">Transferase</keyword>
<dbReference type="Gene3D" id="3.20.20.60">
    <property type="entry name" value="Phosphoenolpyruvate-binding domains"/>
    <property type="match status" value="1"/>
</dbReference>
<dbReference type="InterPro" id="IPR002192">
    <property type="entry name" value="PPDK_AMP/ATP-bd"/>
</dbReference>
<feature type="domain" description="Pyruvate phosphate dikinase AMP/ATP-binding" evidence="14">
    <location>
        <begin position="25"/>
        <end position="61"/>
    </location>
</feature>
<feature type="domain" description="Pyruvate phosphate dikinase AMP/ATP-binding" evidence="14">
    <location>
        <begin position="319"/>
        <end position="373"/>
    </location>
</feature>
<feature type="domain" description="PEP-utilising enzyme mobile" evidence="13">
    <location>
        <begin position="437"/>
        <end position="518"/>
    </location>
</feature>
<dbReference type="Gene3D" id="1.20.80.30">
    <property type="match status" value="1"/>
</dbReference>
<dbReference type="SUPFAM" id="SSF56059">
    <property type="entry name" value="Glutathione synthetase ATP-binding domain-like"/>
    <property type="match status" value="1"/>
</dbReference>
<evidence type="ECO:0000259" key="15">
    <source>
        <dbReference type="Pfam" id="PF02896"/>
    </source>
</evidence>
<evidence type="ECO:0000256" key="6">
    <source>
        <dbReference type="ARBA" id="ARBA00022679"/>
    </source>
</evidence>